<dbReference type="OrthoDB" id="5417572at2"/>
<evidence type="ECO:0000313" key="3">
    <source>
        <dbReference type="Proteomes" id="UP000322981"/>
    </source>
</evidence>
<proteinExistence type="predicted"/>
<dbReference type="Proteomes" id="UP000322981">
    <property type="component" value="Unassembled WGS sequence"/>
</dbReference>
<comment type="caution">
    <text evidence="2">The sequence shown here is derived from an EMBL/GenBank/DDBJ whole genome shotgun (WGS) entry which is preliminary data.</text>
</comment>
<organism evidence="2 3">
    <name type="scientific">Thiohalocapsa marina</name>
    <dbReference type="NCBI Taxonomy" id="424902"/>
    <lineage>
        <taxon>Bacteria</taxon>
        <taxon>Pseudomonadati</taxon>
        <taxon>Pseudomonadota</taxon>
        <taxon>Gammaproteobacteria</taxon>
        <taxon>Chromatiales</taxon>
        <taxon>Chromatiaceae</taxon>
        <taxon>Thiohalocapsa</taxon>
    </lineage>
</organism>
<keyword evidence="1" id="KW-0175">Coiled coil</keyword>
<evidence type="ECO:0000256" key="1">
    <source>
        <dbReference type="SAM" id="Coils"/>
    </source>
</evidence>
<keyword evidence="3" id="KW-1185">Reference proteome</keyword>
<gene>
    <name evidence="2" type="ORF">F2Q65_03960</name>
</gene>
<dbReference type="EMBL" id="VWXX01000003">
    <property type="protein sequence ID" value="KAA6187046.1"/>
    <property type="molecule type" value="Genomic_DNA"/>
</dbReference>
<accession>A0A5M8FTD3</accession>
<dbReference type="SUPFAM" id="SSF56935">
    <property type="entry name" value="Porins"/>
    <property type="match status" value="1"/>
</dbReference>
<dbReference type="NCBIfam" id="NF033652">
    <property type="entry name" value="LbtU_sider_porin"/>
    <property type="match status" value="1"/>
</dbReference>
<dbReference type="AlphaFoldDB" id="A0A5M8FTD3"/>
<protein>
    <submittedName>
        <fullName evidence="2">LbtU family siderophore porin</fullName>
    </submittedName>
</protein>
<feature type="coiled-coil region" evidence="1">
    <location>
        <begin position="26"/>
        <end position="53"/>
    </location>
</feature>
<name>A0A5M8FTD3_9GAMM</name>
<dbReference type="RefSeq" id="WP_150090623.1">
    <property type="nucleotide sequence ID" value="NZ_JBFUOH010000138.1"/>
</dbReference>
<sequence length="418" mass="45352">MNKKQSYLGVSLVVAGCTALSLPSHGQTLEERVKRLEQENREQAAAIEQQQKTIAAQKQALEGAPMRVQELERALEEKRVHYGGWFQNIDITGLIEVEASYVDPFEGTSESDITLATFELGIASQVNDWVQVVASLLYEQDETDLEVDLAFITIANPDLSPIFFTAGQLYVPFGAYQTNLLSDPLTLEIGEARETAAQIGFVHNGFSGSVYGFSGDNDVDGEQEIGSWGANLAFAMETGNLTWSAGAGYINDLGDSDSLADLISDNRGERYNTLYAEDPHTTFSMDPTERTGGWTANLAMVLGDFNVIAEYLTAADDFDPDSLSFKDQGAQPAAWNLELGYSFDLFGKEAVAAAAYQTTEQALALELPEERWLVGISVGIFDNTALSLEYSYDTDYGTSDGGTGETGSALVAQLAVEF</sequence>
<evidence type="ECO:0000313" key="2">
    <source>
        <dbReference type="EMBL" id="KAA6187046.1"/>
    </source>
</evidence>
<reference evidence="2 3" key="1">
    <citation type="submission" date="2019-09" db="EMBL/GenBank/DDBJ databases">
        <title>Whole-genome sequence of the purple sulfur bacterium Thiohalocapsa marina DSM 19078.</title>
        <authorList>
            <person name="Kyndt J.A."/>
            <person name="Meyer T.E."/>
        </authorList>
    </citation>
    <scope>NUCLEOTIDE SEQUENCE [LARGE SCALE GENOMIC DNA]</scope>
    <source>
        <strain evidence="2 3">DSM 19078</strain>
    </source>
</reference>
<dbReference type="PROSITE" id="PS51257">
    <property type="entry name" value="PROKAR_LIPOPROTEIN"/>
    <property type="match status" value="1"/>
</dbReference>